<organism evidence="1 2">
    <name type="scientific">Chitinophaga oryzae</name>
    <dbReference type="NCBI Taxonomy" id="2725414"/>
    <lineage>
        <taxon>Bacteria</taxon>
        <taxon>Pseudomonadati</taxon>
        <taxon>Bacteroidota</taxon>
        <taxon>Chitinophagia</taxon>
        <taxon>Chitinophagales</taxon>
        <taxon>Chitinophagaceae</taxon>
        <taxon>Chitinophaga</taxon>
    </lineage>
</organism>
<evidence type="ECO:0000313" key="2">
    <source>
        <dbReference type="Proteomes" id="UP000503144"/>
    </source>
</evidence>
<reference evidence="1" key="1">
    <citation type="submission" date="2020-09" db="EMBL/GenBank/DDBJ databases">
        <authorList>
            <person name="Kittiwongwattana C."/>
        </authorList>
    </citation>
    <scope>NUCLEOTIDE SEQUENCE</scope>
    <source>
        <strain evidence="1">1303</strain>
    </source>
</reference>
<dbReference type="EMBL" id="CP051204">
    <property type="protein sequence ID" value="QJB37010.1"/>
    <property type="molecule type" value="Genomic_DNA"/>
</dbReference>
<evidence type="ECO:0000313" key="1">
    <source>
        <dbReference type="EMBL" id="QJB37010.1"/>
    </source>
</evidence>
<protein>
    <submittedName>
        <fullName evidence="1">Uncharacterized protein</fullName>
    </submittedName>
</protein>
<proteinExistence type="predicted"/>
<accession>A0ABX6LDM2</accession>
<dbReference type="PROSITE" id="PS51257">
    <property type="entry name" value="PROKAR_LIPOPROTEIN"/>
    <property type="match status" value="1"/>
</dbReference>
<name>A0ABX6LDM2_9BACT</name>
<dbReference type="Proteomes" id="UP000503144">
    <property type="component" value="Chromosome"/>
</dbReference>
<keyword evidence="2" id="KW-1185">Reference proteome</keyword>
<gene>
    <name evidence="1" type="ORF">HF324_03725</name>
</gene>
<sequence>MKKSLYLLCYCLAASCGHPPVPVQTKSAADSVAPVSPDSLSFSYNGLWLTATAGKDSITLTYQLPTDTMHRHVGFRYPLYTGVAFPAEGIAVLHKNGYTAAPAGLIGDSLLLLPLINHVSNGLSLYIINLRSGKVSERDYRTALPHVWLNEDNHTLLLSDSRQLYHDSMSLYRSYRCVVVENELEKQAVGRLLFPPGKDADMMITRTAAQKLLQ</sequence>
<dbReference type="RefSeq" id="WP_168859917.1">
    <property type="nucleotide sequence ID" value="NZ_CP051204.2"/>
</dbReference>